<evidence type="ECO:0000256" key="2">
    <source>
        <dbReference type="ARBA" id="ARBA00021773"/>
    </source>
</evidence>
<evidence type="ECO:0000256" key="8">
    <source>
        <dbReference type="ARBA" id="ARBA00022989"/>
    </source>
</evidence>
<keyword evidence="7" id="KW-0391">Immunity</keyword>
<dbReference type="InterPro" id="IPR003110">
    <property type="entry name" value="Phos_immunorcpt_sig_ITAM"/>
</dbReference>
<feature type="domain" description="Ig-like" evidence="18">
    <location>
        <begin position="42"/>
        <end position="91"/>
    </location>
</feature>
<evidence type="ECO:0000256" key="3">
    <source>
        <dbReference type="ARBA" id="ARBA00022475"/>
    </source>
</evidence>
<evidence type="ECO:0000256" key="1">
    <source>
        <dbReference type="ARBA" id="ARBA00004251"/>
    </source>
</evidence>
<dbReference type="GO" id="GO:0042105">
    <property type="term" value="C:alpha-beta T cell receptor complex"/>
    <property type="evidence" value="ECO:0007669"/>
    <property type="project" value="UniProtKB-ARBA"/>
</dbReference>
<protein>
    <recommendedName>
        <fullName evidence="2">T-cell surface glycoprotein CD3 epsilon chain</fullName>
    </recommendedName>
</protein>
<dbReference type="PROSITE" id="PS51055">
    <property type="entry name" value="ITAM_1"/>
    <property type="match status" value="1"/>
</dbReference>
<accession>A0AAX6R2W9</accession>
<feature type="signal peptide" evidence="17">
    <location>
        <begin position="1"/>
        <end position="21"/>
    </location>
</feature>
<dbReference type="InterPro" id="IPR003598">
    <property type="entry name" value="Ig_sub2"/>
</dbReference>
<dbReference type="GO" id="GO:0045059">
    <property type="term" value="P:positive thymic T cell selection"/>
    <property type="evidence" value="ECO:0007669"/>
    <property type="project" value="TreeGrafter"/>
</dbReference>
<comment type="subunit">
    <text evidence="14">The TCR-CD3 complex is composed of a CD3D/CD3E and a CD3G/CD3E heterodimers that preferentially associate with TCRalpha and TCRbeta, respectively, to form TCRalpha/CD3E/CD3G and TCRbeta/CD3G/CD3E trimers. In turn, the hexamer interacts with CD3Z homodimer to form the TCR-CD3 complex. Alternatively, TCRalpha and TCRbeta can be replaced by TCRgamma and TCRdelta. Interacts with CD6. Interacts (via Proline-rich sequence) with NCK1; the interaction is ligand dependent but independent of tyrosine kinase activation.</text>
</comment>
<evidence type="ECO:0000256" key="15">
    <source>
        <dbReference type="SAM" id="MobiDB-lite"/>
    </source>
</evidence>
<dbReference type="Pfam" id="PF02189">
    <property type="entry name" value="ITAM"/>
    <property type="match status" value="1"/>
</dbReference>
<evidence type="ECO:0000313" key="19">
    <source>
        <dbReference type="Proteomes" id="UP000694906"/>
    </source>
</evidence>
<dbReference type="SMART" id="SM00408">
    <property type="entry name" value="IGc2"/>
    <property type="match status" value="1"/>
</dbReference>
<dbReference type="InterPro" id="IPR013783">
    <property type="entry name" value="Ig-like_fold"/>
</dbReference>
<evidence type="ECO:0000256" key="16">
    <source>
        <dbReference type="SAM" id="Phobius"/>
    </source>
</evidence>
<dbReference type="SMART" id="SM00077">
    <property type="entry name" value="ITAM"/>
    <property type="match status" value="1"/>
</dbReference>
<dbReference type="GO" id="GO:0050852">
    <property type="term" value="P:T cell receptor signaling pathway"/>
    <property type="evidence" value="ECO:0007669"/>
    <property type="project" value="UniProtKB-ARBA"/>
</dbReference>
<evidence type="ECO:0000259" key="18">
    <source>
        <dbReference type="PROSITE" id="PS50835"/>
    </source>
</evidence>
<keyword evidence="11" id="KW-1015">Disulfide bond</keyword>
<dbReference type="Proteomes" id="UP000694906">
    <property type="component" value="Unplaced"/>
</dbReference>
<dbReference type="GO" id="GO:0042102">
    <property type="term" value="P:positive regulation of T cell proliferation"/>
    <property type="evidence" value="ECO:0007669"/>
    <property type="project" value="UniProtKB-ARBA"/>
</dbReference>
<dbReference type="PANTHER" id="PTHR10570:SF9">
    <property type="entry name" value="T-CELL SURFACE GLYCOPROTEIN CD3 EPSILON CHAIN"/>
    <property type="match status" value="1"/>
</dbReference>
<evidence type="ECO:0000256" key="14">
    <source>
        <dbReference type="ARBA" id="ARBA00049718"/>
    </source>
</evidence>
<feature type="chain" id="PRO_5043455759" description="T-cell surface glycoprotein CD3 epsilon chain" evidence="17">
    <location>
        <begin position="22"/>
        <end position="197"/>
    </location>
</feature>
<dbReference type="GO" id="GO:0004888">
    <property type="term" value="F:transmembrane signaling receptor activity"/>
    <property type="evidence" value="ECO:0007669"/>
    <property type="project" value="InterPro"/>
</dbReference>
<dbReference type="KEGG" id="hgl:101711464"/>
<evidence type="ECO:0000256" key="6">
    <source>
        <dbReference type="ARBA" id="ARBA00022729"/>
    </source>
</evidence>
<dbReference type="CTD" id="916"/>
<keyword evidence="5 16" id="KW-0812">Transmembrane</keyword>
<dbReference type="FunFam" id="2.60.40.10:FF:001422">
    <property type="entry name" value="T-cell surface glycoprotein CD3 epsilon chain"/>
    <property type="match status" value="1"/>
</dbReference>
<evidence type="ECO:0000256" key="17">
    <source>
        <dbReference type="SAM" id="SignalP"/>
    </source>
</evidence>
<dbReference type="Gene3D" id="2.60.40.10">
    <property type="entry name" value="Immunoglobulins"/>
    <property type="match status" value="1"/>
</dbReference>
<dbReference type="RefSeq" id="XP_012932021.1">
    <property type="nucleotide sequence ID" value="XM_013076567.2"/>
</dbReference>
<dbReference type="GO" id="GO:0009966">
    <property type="term" value="P:regulation of signal transduction"/>
    <property type="evidence" value="ECO:0007669"/>
    <property type="project" value="UniProtKB-ARBA"/>
</dbReference>
<gene>
    <name evidence="20" type="primary">Cd3e</name>
</gene>
<evidence type="ECO:0000313" key="20">
    <source>
        <dbReference type="RefSeq" id="XP_012932021.1"/>
    </source>
</evidence>
<comment type="subcellular location">
    <subcellularLocation>
        <location evidence="1">Cell membrane</location>
        <topology evidence="1">Single-pass type I membrane protein</topology>
    </subcellularLocation>
</comment>
<proteinExistence type="predicted"/>
<keyword evidence="19" id="KW-1185">Reference proteome</keyword>
<keyword evidence="8 16" id="KW-1133">Transmembrane helix</keyword>
<dbReference type="InterPro" id="IPR015484">
    <property type="entry name" value="CD3_esu/gsu/dsu"/>
</dbReference>
<keyword evidence="9" id="KW-1064">Adaptive immunity</keyword>
<dbReference type="GeneID" id="101711464"/>
<dbReference type="Pfam" id="PF16681">
    <property type="entry name" value="Ig_5"/>
    <property type="match status" value="1"/>
</dbReference>
<dbReference type="PROSITE" id="PS50835">
    <property type="entry name" value="IG_LIKE"/>
    <property type="match status" value="1"/>
</dbReference>
<keyword evidence="13" id="KW-0393">Immunoglobulin domain</keyword>
<keyword evidence="4" id="KW-0597">Phosphoprotein</keyword>
<keyword evidence="10 16" id="KW-0472">Membrane</keyword>
<evidence type="ECO:0000256" key="5">
    <source>
        <dbReference type="ARBA" id="ARBA00022692"/>
    </source>
</evidence>
<sequence>MQSSTLWRVLGLCLLSVGTWGQEDTDKTDNETPNQYRVSISGTRVVVTCFLDPSTDPIKWEKIDGEESGENDEQLIIENFSEVEHSGYYACYKSDSEKNHYLYLKARVCENCMEVDLTAVVTIVIVDICITLGLLVLVYYWSKNKKAKAKPVKRGTGAGARSRGQSKERPPPVPNPDYEPIRKGQRDLYSGLNQRGV</sequence>
<dbReference type="PANTHER" id="PTHR10570">
    <property type="entry name" value="T-CELL SURFACE GLYCOPROTEIN CD3 GAMMA CHAIN / DELTA CHAIN"/>
    <property type="match status" value="1"/>
</dbReference>
<evidence type="ECO:0000256" key="13">
    <source>
        <dbReference type="ARBA" id="ARBA00023319"/>
    </source>
</evidence>
<feature type="transmembrane region" description="Helical" evidence="16">
    <location>
        <begin position="117"/>
        <end position="141"/>
    </location>
</feature>
<reference evidence="20" key="1">
    <citation type="submission" date="2025-08" db="UniProtKB">
        <authorList>
            <consortium name="RefSeq"/>
        </authorList>
    </citation>
    <scope>IDENTIFICATION</scope>
</reference>
<evidence type="ECO:0000256" key="10">
    <source>
        <dbReference type="ARBA" id="ARBA00023136"/>
    </source>
</evidence>
<evidence type="ECO:0000256" key="4">
    <source>
        <dbReference type="ARBA" id="ARBA00022553"/>
    </source>
</evidence>
<name>A0AAX6R2W9_HETGA</name>
<organism evidence="19 20">
    <name type="scientific">Heterocephalus glaber</name>
    <name type="common">Naked mole rat</name>
    <dbReference type="NCBI Taxonomy" id="10181"/>
    <lineage>
        <taxon>Eukaryota</taxon>
        <taxon>Metazoa</taxon>
        <taxon>Chordata</taxon>
        <taxon>Craniata</taxon>
        <taxon>Vertebrata</taxon>
        <taxon>Euteleostomi</taxon>
        <taxon>Mammalia</taxon>
        <taxon>Eutheria</taxon>
        <taxon>Euarchontoglires</taxon>
        <taxon>Glires</taxon>
        <taxon>Rodentia</taxon>
        <taxon>Hystricomorpha</taxon>
        <taxon>Bathyergidae</taxon>
        <taxon>Heterocephalus</taxon>
    </lineage>
</organism>
<keyword evidence="3" id="KW-1003">Cell membrane</keyword>
<keyword evidence="6 17" id="KW-0732">Signal</keyword>
<evidence type="ECO:0000256" key="11">
    <source>
        <dbReference type="ARBA" id="ARBA00023157"/>
    </source>
</evidence>
<dbReference type="InterPro" id="IPR007110">
    <property type="entry name" value="Ig-like_dom"/>
</dbReference>
<dbReference type="AlphaFoldDB" id="A0AAX6R2W9"/>
<feature type="region of interest" description="Disordered" evidence="15">
    <location>
        <begin position="151"/>
        <end position="197"/>
    </location>
</feature>
<keyword evidence="12" id="KW-0675">Receptor</keyword>
<dbReference type="GO" id="GO:0002250">
    <property type="term" value="P:adaptive immune response"/>
    <property type="evidence" value="ECO:0007669"/>
    <property type="project" value="UniProtKB-KW"/>
</dbReference>
<dbReference type="GO" id="GO:0010628">
    <property type="term" value="P:positive regulation of gene expression"/>
    <property type="evidence" value="ECO:0007669"/>
    <property type="project" value="UniProtKB-ARBA"/>
</dbReference>
<evidence type="ECO:0000256" key="12">
    <source>
        <dbReference type="ARBA" id="ARBA00023170"/>
    </source>
</evidence>
<dbReference type="GO" id="GO:0009897">
    <property type="term" value="C:external side of plasma membrane"/>
    <property type="evidence" value="ECO:0007669"/>
    <property type="project" value="TreeGrafter"/>
</dbReference>
<evidence type="ECO:0000256" key="9">
    <source>
        <dbReference type="ARBA" id="ARBA00023130"/>
    </source>
</evidence>
<evidence type="ECO:0000256" key="7">
    <source>
        <dbReference type="ARBA" id="ARBA00022859"/>
    </source>
</evidence>